<evidence type="ECO:0000256" key="2">
    <source>
        <dbReference type="ARBA" id="ARBA00022630"/>
    </source>
</evidence>
<dbReference type="Proteomes" id="UP000708208">
    <property type="component" value="Unassembled WGS sequence"/>
</dbReference>
<feature type="domain" description="Prenylcysteine lyase" evidence="7">
    <location>
        <begin position="132"/>
        <end position="485"/>
    </location>
</feature>
<keyword evidence="9" id="KW-1185">Reference proteome</keyword>
<evidence type="ECO:0000256" key="5">
    <source>
        <dbReference type="ARBA" id="ARBA00023180"/>
    </source>
</evidence>
<proteinExistence type="predicted"/>
<comment type="cofactor">
    <cofactor evidence="1">
        <name>FAD</name>
        <dbReference type="ChEBI" id="CHEBI:57692"/>
    </cofactor>
</comment>
<dbReference type="Pfam" id="PF07156">
    <property type="entry name" value="Prenylcys_lyase"/>
    <property type="match status" value="1"/>
</dbReference>
<dbReference type="GO" id="GO:0001735">
    <property type="term" value="F:prenylcysteine oxidase activity"/>
    <property type="evidence" value="ECO:0007669"/>
    <property type="project" value="InterPro"/>
</dbReference>
<name>A0A8J2KXR8_9HEXA</name>
<organism evidence="8 9">
    <name type="scientific">Allacma fusca</name>
    <dbReference type="NCBI Taxonomy" id="39272"/>
    <lineage>
        <taxon>Eukaryota</taxon>
        <taxon>Metazoa</taxon>
        <taxon>Ecdysozoa</taxon>
        <taxon>Arthropoda</taxon>
        <taxon>Hexapoda</taxon>
        <taxon>Collembola</taxon>
        <taxon>Symphypleona</taxon>
        <taxon>Sminthuridae</taxon>
        <taxon>Allacma</taxon>
    </lineage>
</organism>
<evidence type="ECO:0000313" key="9">
    <source>
        <dbReference type="Proteomes" id="UP000708208"/>
    </source>
</evidence>
<gene>
    <name evidence="8" type="ORF">AFUS01_LOCUS31636</name>
</gene>
<dbReference type="InterPro" id="IPR017046">
    <property type="entry name" value="Prenylcysteine_Oxase1"/>
</dbReference>
<keyword evidence="4" id="KW-0560">Oxidoreductase</keyword>
<evidence type="ECO:0000313" key="8">
    <source>
        <dbReference type="EMBL" id="CAG7821289.1"/>
    </source>
</evidence>
<feature type="chain" id="PRO_5035251789" description="Prenylcysteine lyase domain-containing protein" evidence="6">
    <location>
        <begin position="22"/>
        <end position="509"/>
    </location>
</feature>
<keyword evidence="6" id="KW-0732">Signal</keyword>
<keyword evidence="5" id="KW-0325">Glycoprotein</keyword>
<dbReference type="EMBL" id="CAJVCH010505998">
    <property type="protein sequence ID" value="CAG7821289.1"/>
    <property type="molecule type" value="Genomic_DNA"/>
</dbReference>
<dbReference type="GO" id="GO:0030327">
    <property type="term" value="P:prenylated protein catabolic process"/>
    <property type="evidence" value="ECO:0007669"/>
    <property type="project" value="TreeGrafter"/>
</dbReference>
<keyword evidence="3" id="KW-0274">FAD</keyword>
<dbReference type="Pfam" id="PF13450">
    <property type="entry name" value="NAD_binding_8"/>
    <property type="match status" value="1"/>
</dbReference>
<dbReference type="InterPro" id="IPR010795">
    <property type="entry name" value="Prenylcys_lyase"/>
</dbReference>
<dbReference type="AlphaFoldDB" id="A0A8J2KXR8"/>
<evidence type="ECO:0000256" key="1">
    <source>
        <dbReference type="ARBA" id="ARBA00001974"/>
    </source>
</evidence>
<dbReference type="PANTHER" id="PTHR15944:SF0">
    <property type="entry name" value="PRENYLCYSTEINE LYASE DOMAIN-CONTAINING PROTEIN"/>
    <property type="match status" value="1"/>
</dbReference>
<sequence>MYQLNLGFCIVLTLFVRPYECDTRFSNDAGRSFPASPKIAIVGAGVGGAAVAYFLKELGHNTGIIDLYEKSNAIGGRLHTVDLYGKSYETGGSIIHPRNQYAQNLVKKLNLRKKGREPSSGFALVKDQQVVFTTSSWNVLTLMRILWRYGLGFNHLMSVTNSLIDDFSRIYSVQQKRVSYENPYELLSAMSPSLANLTRSTFKRFLKELQLKEILIEELVQAITYVNYGQNAGIHSFAGSIAIAGADDGLWSIENGNKQLPRALVQASNARLLLNANVESVTDNQNGTYGLKVTSDQKLITRHYDLVVLANPLEVSQIEFFNFTRLPYNVKDRKYHRTVATIVAGVLRENFTMAAEKVESLFTCDSSEFYTSIGRIYPVDSPGTIKADATGEKQPDYPVYKIFSPAPLTEKQLEIIFLQVHLVKVFDWKAYPEYDRVPETFPSFVLDERNLLYLNSIEWAASAIEMSLISAKNIALLISQRIDGNEPSYLSRVEDGKLIQDGDINKIEL</sequence>
<reference evidence="8" key="1">
    <citation type="submission" date="2021-06" db="EMBL/GenBank/DDBJ databases">
        <authorList>
            <person name="Hodson N. C."/>
            <person name="Mongue J. A."/>
            <person name="Jaron S. K."/>
        </authorList>
    </citation>
    <scope>NUCLEOTIDE SEQUENCE</scope>
</reference>
<dbReference type="OrthoDB" id="437369at2759"/>
<feature type="signal peptide" evidence="6">
    <location>
        <begin position="1"/>
        <end position="21"/>
    </location>
</feature>
<evidence type="ECO:0000259" key="7">
    <source>
        <dbReference type="Pfam" id="PF07156"/>
    </source>
</evidence>
<keyword evidence="2" id="KW-0285">Flavoprotein</keyword>
<comment type="caution">
    <text evidence="8">The sequence shown here is derived from an EMBL/GenBank/DDBJ whole genome shotgun (WGS) entry which is preliminary data.</text>
</comment>
<dbReference type="GO" id="GO:0030328">
    <property type="term" value="P:prenylcysteine catabolic process"/>
    <property type="evidence" value="ECO:0007669"/>
    <property type="project" value="InterPro"/>
</dbReference>
<evidence type="ECO:0000256" key="6">
    <source>
        <dbReference type="SAM" id="SignalP"/>
    </source>
</evidence>
<protein>
    <recommendedName>
        <fullName evidence="7">Prenylcysteine lyase domain-containing protein</fullName>
    </recommendedName>
</protein>
<dbReference type="PANTHER" id="PTHR15944">
    <property type="entry name" value="FARNESYLCYSTEINE LYASE"/>
    <property type="match status" value="1"/>
</dbReference>
<accession>A0A8J2KXR8</accession>
<evidence type="ECO:0000256" key="3">
    <source>
        <dbReference type="ARBA" id="ARBA00022827"/>
    </source>
</evidence>
<evidence type="ECO:0000256" key="4">
    <source>
        <dbReference type="ARBA" id="ARBA00023002"/>
    </source>
</evidence>